<dbReference type="SUPFAM" id="SSF110997">
    <property type="entry name" value="Sporulation related repeat"/>
    <property type="match status" value="1"/>
</dbReference>
<reference evidence="4 5" key="1">
    <citation type="submission" date="2009-10" db="EMBL/GenBank/DDBJ databases">
        <title>Complete sequence of Halothiobacillus neapolitanus c2.</title>
        <authorList>
            <consortium name="US DOE Joint Genome Institute"/>
            <person name="Lucas S."/>
            <person name="Copeland A."/>
            <person name="Lapidus A."/>
            <person name="Glavina del Rio T."/>
            <person name="Tice H."/>
            <person name="Bruce D."/>
            <person name="Goodwin L."/>
            <person name="Pitluck S."/>
            <person name="Davenport K."/>
            <person name="Brettin T."/>
            <person name="Detter J.C."/>
            <person name="Han C."/>
            <person name="Tapia R."/>
            <person name="Larimer F."/>
            <person name="Land M."/>
            <person name="Hauser L."/>
            <person name="Kyrpides N."/>
            <person name="Mikhailova N."/>
            <person name="Kerfeld C."/>
            <person name="Cannon G."/>
            <person name="Heinhort S."/>
        </authorList>
    </citation>
    <scope>NUCLEOTIDE SEQUENCE [LARGE SCALE GENOMIC DNA]</scope>
    <source>
        <strain evidence="5">ATCC 23641 / c2</strain>
    </source>
</reference>
<organism evidence="4 5">
    <name type="scientific">Halothiobacillus neapolitanus (strain ATCC 23641 / DSM 15147 / CIP 104769 / NCIMB 8539 / c2)</name>
    <name type="common">Thiobacillus neapolitanus</name>
    <dbReference type="NCBI Taxonomy" id="555778"/>
    <lineage>
        <taxon>Bacteria</taxon>
        <taxon>Pseudomonadati</taxon>
        <taxon>Pseudomonadota</taxon>
        <taxon>Gammaproteobacteria</taxon>
        <taxon>Chromatiales</taxon>
        <taxon>Halothiobacillaceae</taxon>
        <taxon>Halothiobacillus</taxon>
    </lineage>
</organism>
<name>D0KZW8_HALNC</name>
<accession>D0KZW8</accession>
<feature type="domain" description="SPOR" evidence="3">
    <location>
        <begin position="175"/>
        <end position="254"/>
    </location>
</feature>
<evidence type="ECO:0000259" key="3">
    <source>
        <dbReference type="PROSITE" id="PS51724"/>
    </source>
</evidence>
<evidence type="ECO:0000313" key="5">
    <source>
        <dbReference type="Proteomes" id="UP000009102"/>
    </source>
</evidence>
<evidence type="ECO:0000256" key="2">
    <source>
        <dbReference type="SAM" id="Phobius"/>
    </source>
</evidence>
<dbReference type="Proteomes" id="UP000009102">
    <property type="component" value="Chromosome"/>
</dbReference>
<dbReference type="GO" id="GO:0042834">
    <property type="term" value="F:peptidoglycan binding"/>
    <property type="evidence" value="ECO:0007669"/>
    <property type="project" value="InterPro"/>
</dbReference>
<dbReference type="PANTHER" id="PTHR38687:SF1">
    <property type="entry name" value="CELL DIVISION PROTEIN DEDD"/>
    <property type="match status" value="1"/>
</dbReference>
<keyword evidence="2" id="KW-1133">Transmembrane helix</keyword>
<sequence>MRILSEHEQQPKSTNRLRQRLVGGLVVLALAVLLLPLWLDNGGLKTPGVQPVPKAPTISQPAEITIPTPPTAEQQILENPPASTVPATEPKPTDEKVSSGETQPANGSVSSSESTAPISTSQTPAPSVPSESVKKPAPVASAPVAPATPVAKTPAPSTEKAEAPKPVQAPSPAPVADNQFWVVQLGSFSDELNAKGLARSVSEAGFKVEITPLFAKKGTVWRVRVGPYTNREMAVKATTQLREKLGRDGLVMPK</sequence>
<keyword evidence="2" id="KW-0812">Transmembrane</keyword>
<dbReference type="GO" id="GO:0032153">
    <property type="term" value="C:cell division site"/>
    <property type="evidence" value="ECO:0007669"/>
    <property type="project" value="TreeGrafter"/>
</dbReference>
<dbReference type="eggNOG" id="COG3147">
    <property type="taxonomic scope" value="Bacteria"/>
</dbReference>
<feature type="compositionally biased region" description="Low complexity" evidence="1">
    <location>
        <begin position="135"/>
        <end position="158"/>
    </location>
</feature>
<proteinExistence type="predicted"/>
<dbReference type="PROSITE" id="PS51724">
    <property type="entry name" value="SPOR"/>
    <property type="match status" value="1"/>
</dbReference>
<feature type="region of interest" description="Disordered" evidence="1">
    <location>
        <begin position="50"/>
        <end position="173"/>
    </location>
</feature>
<feature type="compositionally biased region" description="Low complexity" evidence="1">
    <location>
        <begin position="108"/>
        <end position="121"/>
    </location>
</feature>
<dbReference type="HOGENOM" id="CLU_1093113_0_0_6"/>
<keyword evidence="5" id="KW-1185">Reference proteome</keyword>
<evidence type="ECO:0000313" key="4">
    <source>
        <dbReference type="EMBL" id="ACX95991.1"/>
    </source>
</evidence>
<dbReference type="AlphaFoldDB" id="D0KZW8"/>
<dbReference type="PANTHER" id="PTHR38687">
    <property type="entry name" value="CELL DIVISION PROTEIN DEDD-RELATED"/>
    <property type="match status" value="1"/>
</dbReference>
<dbReference type="OrthoDB" id="7069135at2"/>
<dbReference type="EMBL" id="CP001801">
    <property type="protein sequence ID" value="ACX95991.1"/>
    <property type="molecule type" value="Genomic_DNA"/>
</dbReference>
<dbReference type="Gene3D" id="3.30.70.1070">
    <property type="entry name" value="Sporulation related repeat"/>
    <property type="match status" value="1"/>
</dbReference>
<feature type="compositionally biased region" description="Low complexity" evidence="1">
    <location>
        <begin position="60"/>
        <end position="76"/>
    </location>
</feature>
<gene>
    <name evidence="4" type="ordered locus">Hneap_1155</name>
</gene>
<dbReference type="KEGG" id="hna:Hneap_1155"/>
<keyword evidence="2" id="KW-0472">Membrane</keyword>
<dbReference type="STRING" id="555778.Hneap_1155"/>
<protein>
    <submittedName>
        <fullName evidence="4">Sporulation domain protein</fullName>
    </submittedName>
</protein>
<dbReference type="InterPro" id="IPR036680">
    <property type="entry name" value="SPOR-like_sf"/>
</dbReference>
<dbReference type="Pfam" id="PF05036">
    <property type="entry name" value="SPOR"/>
    <property type="match status" value="1"/>
</dbReference>
<evidence type="ECO:0000256" key="1">
    <source>
        <dbReference type="SAM" id="MobiDB-lite"/>
    </source>
</evidence>
<dbReference type="GO" id="GO:0030428">
    <property type="term" value="C:cell septum"/>
    <property type="evidence" value="ECO:0007669"/>
    <property type="project" value="TreeGrafter"/>
</dbReference>
<dbReference type="InterPro" id="IPR007730">
    <property type="entry name" value="SPOR-like_dom"/>
</dbReference>
<feature type="transmembrane region" description="Helical" evidence="2">
    <location>
        <begin position="21"/>
        <end position="39"/>
    </location>
</feature>
<dbReference type="GO" id="GO:0032506">
    <property type="term" value="P:cytokinetic process"/>
    <property type="evidence" value="ECO:0007669"/>
    <property type="project" value="TreeGrafter"/>
</dbReference>
<dbReference type="InterPro" id="IPR052521">
    <property type="entry name" value="Cell_div_SPOR-domain"/>
</dbReference>